<dbReference type="InterPro" id="IPR039261">
    <property type="entry name" value="FNR_nucleotide-bd"/>
</dbReference>
<dbReference type="OrthoDB" id="9801223at2"/>
<evidence type="ECO:0000256" key="13">
    <source>
        <dbReference type="SAM" id="Phobius"/>
    </source>
</evidence>
<keyword evidence="6" id="KW-0479">Metal-binding</keyword>
<evidence type="ECO:0000256" key="10">
    <source>
        <dbReference type="ARBA" id="ARBA00023004"/>
    </source>
</evidence>
<evidence type="ECO:0000256" key="1">
    <source>
        <dbReference type="ARBA" id="ARBA00001974"/>
    </source>
</evidence>
<feature type="transmembrane region" description="Helical" evidence="13">
    <location>
        <begin position="148"/>
        <end position="168"/>
    </location>
</feature>
<feature type="transmembrane region" description="Helical" evidence="13">
    <location>
        <begin position="118"/>
        <end position="136"/>
    </location>
</feature>
<dbReference type="Pfam" id="PF01794">
    <property type="entry name" value="Ferric_reduct"/>
    <property type="match status" value="1"/>
</dbReference>
<feature type="transmembrane region" description="Helical" evidence="13">
    <location>
        <begin position="180"/>
        <end position="201"/>
    </location>
</feature>
<dbReference type="GO" id="GO:0016491">
    <property type="term" value="F:oxidoreductase activity"/>
    <property type="evidence" value="ECO:0007669"/>
    <property type="project" value="UniProtKB-KW"/>
</dbReference>
<dbReference type="InterPro" id="IPR050415">
    <property type="entry name" value="MRET"/>
</dbReference>
<evidence type="ECO:0000256" key="12">
    <source>
        <dbReference type="ARBA" id="ARBA00023136"/>
    </source>
</evidence>
<keyword evidence="4 13" id="KW-0812">Transmembrane</keyword>
<evidence type="ECO:0000256" key="9">
    <source>
        <dbReference type="ARBA" id="ARBA00023002"/>
    </source>
</evidence>
<evidence type="ECO:0000256" key="5">
    <source>
        <dbReference type="ARBA" id="ARBA00022714"/>
    </source>
</evidence>
<dbReference type="GO" id="GO:0046872">
    <property type="term" value="F:metal ion binding"/>
    <property type="evidence" value="ECO:0007669"/>
    <property type="project" value="UniProtKB-KW"/>
</dbReference>
<dbReference type="InterPro" id="IPR013130">
    <property type="entry name" value="Fe3_Rdtase_TM_dom"/>
</dbReference>
<dbReference type="InterPro" id="IPR017927">
    <property type="entry name" value="FAD-bd_FR_type"/>
</dbReference>
<dbReference type="eggNOG" id="COG4097">
    <property type="taxonomic scope" value="Bacteria"/>
</dbReference>
<feature type="transmembrane region" description="Helical" evidence="13">
    <location>
        <begin position="38"/>
        <end position="57"/>
    </location>
</feature>
<evidence type="ECO:0000256" key="4">
    <source>
        <dbReference type="ARBA" id="ARBA00022692"/>
    </source>
</evidence>
<dbReference type="Proteomes" id="UP000054537">
    <property type="component" value="Unassembled WGS sequence"/>
</dbReference>
<comment type="caution">
    <text evidence="15">The sequence shown here is derived from an EMBL/GenBank/DDBJ whole genome shotgun (WGS) entry which is preliminary data.</text>
</comment>
<dbReference type="STRING" id="1869.MB27_28915"/>
<keyword evidence="12 13" id="KW-0472">Membrane</keyword>
<feature type="transmembrane region" description="Helical" evidence="13">
    <location>
        <begin position="77"/>
        <end position="98"/>
    </location>
</feature>
<dbReference type="Pfam" id="PF00175">
    <property type="entry name" value="NAD_binding_1"/>
    <property type="match status" value="1"/>
</dbReference>
<keyword evidence="16" id="KW-1185">Reference proteome</keyword>
<dbReference type="RefSeq" id="WP_043529598.1">
    <property type="nucleotide sequence ID" value="NZ_BAABKU010000029.1"/>
</dbReference>
<feature type="domain" description="FAD-binding FR-type" evidence="14">
    <location>
        <begin position="206"/>
        <end position="306"/>
    </location>
</feature>
<dbReference type="PANTHER" id="PTHR47354">
    <property type="entry name" value="NADH OXIDOREDUCTASE HCR"/>
    <property type="match status" value="1"/>
</dbReference>
<dbReference type="PROSITE" id="PS51384">
    <property type="entry name" value="FAD_FR"/>
    <property type="match status" value="1"/>
</dbReference>
<keyword evidence="11" id="KW-0411">Iron-sulfur</keyword>
<feature type="transmembrane region" description="Helical" evidence="13">
    <location>
        <begin position="7"/>
        <end position="26"/>
    </location>
</feature>
<dbReference type="SUPFAM" id="SSF52343">
    <property type="entry name" value="Ferredoxin reductase-like, C-terminal NADP-linked domain"/>
    <property type="match status" value="1"/>
</dbReference>
<keyword evidence="3" id="KW-0285">Flavoprotein</keyword>
<dbReference type="EMBL" id="JRTT01000044">
    <property type="protein sequence ID" value="KHD74444.1"/>
    <property type="molecule type" value="Genomic_DNA"/>
</dbReference>
<organism evidence="15 16">
    <name type="scientific">Actinoplanes utahensis</name>
    <dbReference type="NCBI Taxonomy" id="1869"/>
    <lineage>
        <taxon>Bacteria</taxon>
        <taxon>Bacillati</taxon>
        <taxon>Actinomycetota</taxon>
        <taxon>Actinomycetes</taxon>
        <taxon>Micromonosporales</taxon>
        <taxon>Micromonosporaceae</taxon>
        <taxon>Actinoplanes</taxon>
    </lineage>
</organism>
<dbReference type="PRINTS" id="PR00410">
    <property type="entry name" value="PHEHYDRXLASE"/>
</dbReference>
<dbReference type="InterPro" id="IPR013112">
    <property type="entry name" value="FAD-bd_8"/>
</dbReference>
<proteinExistence type="predicted"/>
<evidence type="ECO:0000256" key="3">
    <source>
        <dbReference type="ARBA" id="ARBA00022630"/>
    </source>
</evidence>
<evidence type="ECO:0000256" key="8">
    <source>
        <dbReference type="ARBA" id="ARBA00022989"/>
    </source>
</evidence>
<protein>
    <submittedName>
        <fullName evidence="15">Oxidoreductase</fullName>
    </submittedName>
</protein>
<dbReference type="AlphaFoldDB" id="A0A0A6UJF7"/>
<accession>A0A0A6UJF7</accession>
<evidence type="ECO:0000256" key="7">
    <source>
        <dbReference type="ARBA" id="ARBA00022827"/>
    </source>
</evidence>
<keyword evidence="10" id="KW-0408">Iron</keyword>
<evidence type="ECO:0000256" key="11">
    <source>
        <dbReference type="ARBA" id="ARBA00023014"/>
    </source>
</evidence>
<keyword evidence="5" id="KW-0001">2Fe-2S</keyword>
<sequence>MTLVRAVVWVFLLVNLTIIHLLFVTAGPPASGPLGQAGRLLGLYLAFALVVQVLLVARVPLLDRAFGMDRLTGWHRWTGLTVFWLALLHPAFVIAGFARHDRVPAPATLLTLAAQIPVLLGMIAVTLVVVVVALSVRAARRRLSYETWHAVHLLLYIVLTLGIVHQVYEGTAFTVNLVTMAYWWGLWAFAIGALLTGRLILPLIRNRRHRLRVAAVVPESGDVVSVHVTGRDLDRLRARAGQFFLWRFPGHNRWWQVNPFSLSAAPNGRSLRLTAKAIGPTSAGLRDLPVGARVFAEGPYGAFTLARRTRPATLMIAGGIGVTPVRALLEDPDLGDDVIIIYRVRSGADAVLLGEMRNLARGRGARLHLITGRTGGANQPFHPDNLRRLIPDIEDRDVYVCGPAALTRAVLATLRTLKVPSRQVHAELFRLAGGS</sequence>
<evidence type="ECO:0000313" key="15">
    <source>
        <dbReference type="EMBL" id="KHD74444.1"/>
    </source>
</evidence>
<dbReference type="SUPFAM" id="SSF63380">
    <property type="entry name" value="Riboflavin synthase domain-like"/>
    <property type="match status" value="1"/>
</dbReference>
<dbReference type="Pfam" id="PF08022">
    <property type="entry name" value="FAD_binding_8"/>
    <property type="match status" value="1"/>
</dbReference>
<dbReference type="GO" id="GO:0050660">
    <property type="term" value="F:flavin adenine dinucleotide binding"/>
    <property type="evidence" value="ECO:0007669"/>
    <property type="project" value="TreeGrafter"/>
</dbReference>
<name>A0A0A6UJF7_ACTUT</name>
<gene>
    <name evidence="15" type="ORF">MB27_28915</name>
</gene>
<keyword evidence="8 13" id="KW-1133">Transmembrane helix</keyword>
<evidence type="ECO:0000259" key="14">
    <source>
        <dbReference type="PROSITE" id="PS51384"/>
    </source>
</evidence>
<dbReference type="InterPro" id="IPR001433">
    <property type="entry name" value="OxRdtase_FAD/NAD-bd"/>
</dbReference>
<dbReference type="Gene3D" id="2.40.30.10">
    <property type="entry name" value="Translation factors"/>
    <property type="match status" value="1"/>
</dbReference>
<keyword evidence="7" id="KW-0274">FAD</keyword>
<comment type="cofactor">
    <cofactor evidence="1">
        <name>FAD</name>
        <dbReference type="ChEBI" id="CHEBI:57692"/>
    </cofactor>
</comment>
<keyword evidence="9" id="KW-0560">Oxidoreductase</keyword>
<dbReference type="Gene3D" id="3.40.50.80">
    <property type="entry name" value="Nucleotide-binding domain of ferredoxin-NADP reductase (FNR) module"/>
    <property type="match status" value="1"/>
</dbReference>
<dbReference type="GO" id="GO:0016020">
    <property type="term" value="C:membrane"/>
    <property type="evidence" value="ECO:0007669"/>
    <property type="project" value="UniProtKB-SubCell"/>
</dbReference>
<dbReference type="PANTHER" id="PTHR47354:SF8">
    <property type="entry name" value="1,2-PHENYLACETYL-COA EPOXIDASE, SUBUNIT E"/>
    <property type="match status" value="1"/>
</dbReference>
<reference evidence="15 16" key="1">
    <citation type="submission" date="2014-10" db="EMBL/GenBank/DDBJ databases">
        <title>Draft genome sequence of Actinoplanes utahensis NRRL 12052.</title>
        <authorList>
            <person name="Velasco-Bucheli B."/>
            <person name="del Cerro C."/>
            <person name="Hormigo D."/>
            <person name="Garcia J.L."/>
            <person name="Acebal C."/>
            <person name="Arroyo M."/>
            <person name="de la Mata I."/>
        </authorList>
    </citation>
    <scope>NUCLEOTIDE SEQUENCE [LARGE SCALE GENOMIC DNA]</scope>
    <source>
        <strain evidence="15 16">NRRL 12052</strain>
    </source>
</reference>
<dbReference type="CDD" id="cd06198">
    <property type="entry name" value="FNR_like_3"/>
    <property type="match status" value="1"/>
</dbReference>
<evidence type="ECO:0000256" key="2">
    <source>
        <dbReference type="ARBA" id="ARBA00004141"/>
    </source>
</evidence>
<dbReference type="GO" id="GO:0051537">
    <property type="term" value="F:2 iron, 2 sulfur cluster binding"/>
    <property type="evidence" value="ECO:0007669"/>
    <property type="project" value="UniProtKB-KW"/>
</dbReference>
<dbReference type="InterPro" id="IPR017938">
    <property type="entry name" value="Riboflavin_synthase-like_b-brl"/>
</dbReference>
<evidence type="ECO:0000313" key="16">
    <source>
        <dbReference type="Proteomes" id="UP000054537"/>
    </source>
</evidence>
<evidence type="ECO:0000256" key="6">
    <source>
        <dbReference type="ARBA" id="ARBA00022723"/>
    </source>
</evidence>
<comment type="subcellular location">
    <subcellularLocation>
        <location evidence="2">Membrane</location>
        <topology evidence="2">Multi-pass membrane protein</topology>
    </subcellularLocation>
</comment>